<feature type="transmembrane region" description="Helical" evidence="1">
    <location>
        <begin position="51"/>
        <end position="74"/>
    </location>
</feature>
<sequence>MTDKGDDDALPPALIPAEVLAGETVPADTLPADIPPTDTPPRHPYAAPGPLAVALGYVVGCLVLAVIATTVVGWGTSRDFWGYVWTVIVAAFYAAGLGLFTALPVALILGWSLRGVLSQGLHVLAFFVVPALLAWVIIGLSVQAVVVPLLMGAAIGVSMAAGRAAVWPFARA</sequence>
<dbReference type="EMBL" id="JAJFZQ010000011">
    <property type="protein sequence ID" value="MCC3267530.1"/>
    <property type="molecule type" value="Genomic_DNA"/>
</dbReference>
<evidence type="ECO:0000313" key="2">
    <source>
        <dbReference type="EMBL" id="MCC3267530.1"/>
    </source>
</evidence>
<protein>
    <submittedName>
        <fullName evidence="2">Uncharacterized protein</fullName>
    </submittedName>
</protein>
<dbReference type="RefSeq" id="WP_227892471.1">
    <property type="nucleotide sequence ID" value="NZ_JAJFZQ010000011.1"/>
</dbReference>
<keyword evidence="3" id="KW-1185">Reference proteome</keyword>
<dbReference type="Proteomes" id="UP001139168">
    <property type="component" value="Unassembled WGS sequence"/>
</dbReference>
<feature type="transmembrane region" description="Helical" evidence="1">
    <location>
        <begin position="80"/>
        <end position="109"/>
    </location>
</feature>
<keyword evidence="1" id="KW-0472">Membrane</keyword>
<reference evidence="2" key="1">
    <citation type="submission" date="2021-10" db="EMBL/GenBank/DDBJ databases">
        <title>Novel species in genus Arthrobacter.</title>
        <authorList>
            <person name="Liu Y."/>
        </authorList>
    </citation>
    <scope>NUCLEOTIDE SEQUENCE</scope>
    <source>
        <strain evidence="2">Zg-Y786</strain>
    </source>
</reference>
<accession>A0ABS8GME4</accession>
<comment type="caution">
    <text evidence="2">The sequence shown here is derived from an EMBL/GenBank/DDBJ whole genome shotgun (WGS) entry which is preliminary data.</text>
</comment>
<evidence type="ECO:0000313" key="3">
    <source>
        <dbReference type="Proteomes" id="UP001139168"/>
    </source>
</evidence>
<evidence type="ECO:0000256" key="1">
    <source>
        <dbReference type="SAM" id="Phobius"/>
    </source>
</evidence>
<name>A0ABS8GME4_9MICC</name>
<keyword evidence="1" id="KW-1133">Transmembrane helix</keyword>
<keyword evidence="1" id="KW-0812">Transmembrane</keyword>
<proteinExistence type="predicted"/>
<feature type="transmembrane region" description="Helical" evidence="1">
    <location>
        <begin position="121"/>
        <end position="138"/>
    </location>
</feature>
<feature type="transmembrane region" description="Helical" evidence="1">
    <location>
        <begin position="144"/>
        <end position="166"/>
    </location>
</feature>
<gene>
    <name evidence="2" type="ORF">LJ752_15960</name>
</gene>
<organism evidence="2 3">
    <name type="scientific">Arthrobacter gengyunqii</name>
    <dbReference type="NCBI Taxonomy" id="2886940"/>
    <lineage>
        <taxon>Bacteria</taxon>
        <taxon>Bacillati</taxon>
        <taxon>Actinomycetota</taxon>
        <taxon>Actinomycetes</taxon>
        <taxon>Micrococcales</taxon>
        <taxon>Micrococcaceae</taxon>
        <taxon>Arthrobacter</taxon>
    </lineage>
</organism>